<dbReference type="GO" id="GO:0032153">
    <property type="term" value="C:cell division site"/>
    <property type="evidence" value="ECO:0007669"/>
    <property type="project" value="TreeGrafter"/>
</dbReference>
<dbReference type="GO" id="GO:0008360">
    <property type="term" value="P:regulation of cell shape"/>
    <property type="evidence" value="ECO:0007669"/>
    <property type="project" value="UniProtKB-KW"/>
</dbReference>
<evidence type="ECO:0000256" key="8">
    <source>
        <dbReference type="ARBA" id="ARBA00022960"/>
    </source>
</evidence>
<dbReference type="GO" id="GO:0009252">
    <property type="term" value="P:peptidoglycan biosynthetic process"/>
    <property type="evidence" value="ECO:0007669"/>
    <property type="project" value="UniProtKB-KW"/>
</dbReference>
<evidence type="ECO:0000256" key="3">
    <source>
        <dbReference type="ARBA" id="ARBA00022475"/>
    </source>
</evidence>
<dbReference type="GO" id="GO:0051301">
    <property type="term" value="P:cell division"/>
    <property type="evidence" value="ECO:0007669"/>
    <property type="project" value="UniProtKB-KW"/>
</dbReference>
<feature type="transmembrane region" description="Helical" evidence="21">
    <location>
        <begin position="344"/>
        <end position="365"/>
    </location>
</feature>
<evidence type="ECO:0000256" key="20">
    <source>
        <dbReference type="ARBA" id="ARBA00049902"/>
    </source>
</evidence>
<evidence type="ECO:0000313" key="22">
    <source>
        <dbReference type="EMBL" id="ABW68591.1"/>
    </source>
</evidence>
<gene>
    <name evidence="22" type="ordered locus">Dole_2788</name>
</gene>
<dbReference type="InterPro" id="IPR013437">
    <property type="entry name" value="FtsW"/>
</dbReference>
<evidence type="ECO:0000256" key="21">
    <source>
        <dbReference type="SAM" id="Phobius"/>
    </source>
</evidence>
<dbReference type="GO" id="GO:0015648">
    <property type="term" value="F:lipid-linked peptidoglycan transporter activity"/>
    <property type="evidence" value="ECO:0007669"/>
    <property type="project" value="TreeGrafter"/>
</dbReference>
<dbReference type="EC" id="2.4.99.28" evidence="19"/>
<comment type="similarity">
    <text evidence="16">Belongs to the SEDS family. FtsW subfamily.</text>
</comment>
<evidence type="ECO:0000256" key="5">
    <source>
        <dbReference type="ARBA" id="ARBA00022676"/>
    </source>
</evidence>
<comment type="subcellular location">
    <subcellularLocation>
        <location evidence="1">Cell membrane</location>
        <topology evidence="1">Multi-pass membrane protein</topology>
    </subcellularLocation>
</comment>
<keyword evidence="13" id="KW-0961">Cell wall biogenesis/degradation</keyword>
<keyword evidence="23" id="KW-1185">Reference proteome</keyword>
<evidence type="ECO:0000256" key="9">
    <source>
        <dbReference type="ARBA" id="ARBA00022984"/>
    </source>
</evidence>
<dbReference type="NCBIfam" id="TIGR02614">
    <property type="entry name" value="ftsW"/>
    <property type="match status" value="1"/>
</dbReference>
<dbReference type="HOGENOM" id="CLU_029243_0_1_7"/>
<feature type="transmembrane region" description="Helical" evidence="21">
    <location>
        <begin position="145"/>
        <end position="163"/>
    </location>
</feature>
<evidence type="ECO:0000256" key="4">
    <source>
        <dbReference type="ARBA" id="ARBA00022618"/>
    </source>
</evidence>
<organism evidence="22 23">
    <name type="scientific">Desulfosudis oleivorans (strain DSM 6200 / JCM 39069 / Hxd3)</name>
    <name type="common">Desulfococcus oleovorans</name>
    <dbReference type="NCBI Taxonomy" id="96561"/>
    <lineage>
        <taxon>Bacteria</taxon>
        <taxon>Pseudomonadati</taxon>
        <taxon>Thermodesulfobacteriota</taxon>
        <taxon>Desulfobacteria</taxon>
        <taxon>Desulfobacterales</taxon>
        <taxon>Desulfosudaceae</taxon>
        <taxon>Desulfosudis</taxon>
    </lineage>
</organism>
<dbReference type="PANTHER" id="PTHR30474">
    <property type="entry name" value="CELL CYCLE PROTEIN"/>
    <property type="match status" value="1"/>
</dbReference>
<keyword evidence="10 21" id="KW-1133">Transmembrane helix</keyword>
<evidence type="ECO:0000256" key="18">
    <source>
        <dbReference type="ARBA" id="ARBA00041418"/>
    </source>
</evidence>
<evidence type="ECO:0000256" key="17">
    <source>
        <dbReference type="ARBA" id="ARBA00041185"/>
    </source>
</evidence>
<keyword evidence="3" id="KW-1003">Cell membrane</keyword>
<proteinExistence type="inferred from homology"/>
<keyword evidence="5" id="KW-0328">Glycosyltransferase</keyword>
<evidence type="ECO:0000256" key="16">
    <source>
        <dbReference type="ARBA" id="ARBA00038053"/>
    </source>
</evidence>
<keyword evidence="8" id="KW-0133">Cell shape</keyword>
<dbReference type="InterPro" id="IPR001182">
    <property type="entry name" value="FtsW/RodA"/>
</dbReference>
<keyword evidence="12" id="KW-0131">Cell cycle</keyword>
<evidence type="ECO:0000256" key="13">
    <source>
        <dbReference type="ARBA" id="ARBA00023316"/>
    </source>
</evidence>
<dbReference type="OrthoDB" id="9768187at2"/>
<dbReference type="Proteomes" id="UP000008561">
    <property type="component" value="Chromosome"/>
</dbReference>
<dbReference type="GO" id="GO:0005886">
    <property type="term" value="C:plasma membrane"/>
    <property type="evidence" value="ECO:0007669"/>
    <property type="project" value="UniProtKB-SubCell"/>
</dbReference>
<feature type="transmembrane region" description="Helical" evidence="21">
    <location>
        <begin position="55"/>
        <end position="71"/>
    </location>
</feature>
<dbReference type="Pfam" id="PF01098">
    <property type="entry name" value="FTSW_RODA_SPOVE"/>
    <property type="match status" value="1"/>
</dbReference>
<evidence type="ECO:0000256" key="2">
    <source>
        <dbReference type="ARBA" id="ARBA00004752"/>
    </source>
</evidence>
<feature type="transmembrane region" description="Helical" evidence="21">
    <location>
        <begin position="169"/>
        <end position="186"/>
    </location>
</feature>
<evidence type="ECO:0000313" key="23">
    <source>
        <dbReference type="Proteomes" id="UP000008561"/>
    </source>
</evidence>
<evidence type="ECO:0000256" key="10">
    <source>
        <dbReference type="ARBA" id="ARBA00022989"/>
    </source>
</evidence>
<dbReference type="KEGG" id="dol:Dole_2788"/>
<dbReference type="EMBL" id="CP000859">
    <property type="protein sequence ID" value="ABW68591.1"/>
    <property type="molecule type" value="Genomic_DNA"/>
</dbReference>
<accession>A8ZXW4</accession>
<feature type="transmembrane region" description="Helical" evidence="21">
    <location>
        <begin position="193"/>
        <end position="209"/>
    </location>
</feature>
<dbReference type="PANTHER" id="PTHR30474:SF2">
    <property type="entry name" value="PEPTIDOGLYCAN GLYCOSYLTRANSFERASE FTSW-RELATED"/>
    <property type="match status" value="1"/>
</dbReference>
<sequence>MRGVRSKSNLLYVDISLLFPALILAGIGVVMVYSASSHIAIREFMDGAHYLKRQAAFLVVGICLMVGCRYVPYRLFRFFAYVLLGAAFLLLGALYVNGIGYTAGGATRWMRVGPVSFQPSVFATFALIVYLAYSLHKKQEKVTDFSIGFVPHVAVFAILSVLIVMQPDFGTVVILAAITWIMLFVAGVRPLHLFASGVFLIPVVVYYMFTADYRRLRLISFLDPWRYRTDEGYQVVHSLMAFGTGGLWGTGLGQGYQKLFYLPEPHTDFIFSVIGEELGLWGVLVILTLYFVILWRGVIIARRAEDLFGSFVAIGLTAAIGLQVVVNMGVAVGLLPAKGLTLPFLSYGGTSLMFNMAAIGILMNIGQRRHE</sequence>
<evidence type="ECO:0000256" key="11">
    <source>
        <dbReference type="ARBA" id="ARBA00023136"/>
    </source>
</evidence>
<evidence type="ECO:0000256" key="14">
    <source>
        <dbReference type="ARBA" id="ARBA00032370"/>
    </source>
</evidence>
<comment type="catalytic activity">
    <reaction evidence="20">
        <text>[GlcNAc-(1-&gt;4)-Mur2Ac(oyl-L-Ala-gamma-D-Glu-L-Lys-D-Ala-D-Ala)](n)-di-trans,octa-cis-undecaprenyl diphosphate + beta-D-GlcNAc-(1-&gt;4)-Mur2Ac(oyl-L-Ala-gamma-D-Glu-L-Lys-D-Ala-D-Ala)-di-trans,octa-cis-undecaprenyl diphosphate = [GlcNAc-(1-&gt;4)-Mur2Ac(oyl-L-Ala-gamma-D-Glu-L-Lys-D-Ala-D-Ala)](n+1)-di-trans,octa-cis-undecaprenyl diphosphate + di-trans,octa-cis-undecaprenyl diphosphate + H(+)</text>
        <dbReference type="Rhea" id="RHEA:23708"/>
        <dbReference type="Rhea" id="RHEA-COMP:9602"/>
        <dbReference type="Rhea" id="RHEA-COMP:9603"/>
        <dbReference type="ChEBI" id="CHEBI:15378"/>
        <dbReference type="ChEBI" id="CHEBI:58405"/>
        <dbReference type="ChEBI" id="CHEBI:60033"/>
        <dbReference type="ChEBI" id="CHEBI:78435"/>
        <dbReference type="EC" id="2.4.99.28"/>
    </reaction>
</comment>
<keyword evidence="4 22" id="KW-0132">Cell division</keyword>
<dbReference type="RefSeq" id="WP_012176202.1">
    <property type="nucleotide sequence ID" value="NC_009943.1"/>
</dbReference>
<protein>
    <recommendedName>
        <fullName evidence="17">Probable peptidoglycan glycosyltransferase FtsW</fullName>
        <ecNumber evidence="19">2.4.99.28</ecNumber>
    </recommendedName>
    <alternativeName>
        <fullName evidence="18">Cell division protein FtsW</fullName>
    </alternativeName>
    <alternativeName>
        <fullName evidence="15">Cell wall polymerase</fullName>
    </alternativeName>
    <alternativeName>
        <fullName evidence="14">Peptidoglycan polymerase</fullName>
    </alternativeName>
</protein>
<comment type="pathway">
    <text evidence="2">Cell wall biogenesis; peptidoglycan biosynthesis.</text>
</comment>
<evidence type="ECO:0000256" key="12">
    <source>
        <dbReference type="ARBA" id="ARBA00023306"/>
    </source>
</evidence>
<evidence type="ECO:0000256" key="1">
    <source>
        <dbReference type="ARBA" id="ARBA00004651"/>
    </source>
</evidence>
<name>A8ZXW4_DESOH</name>
<reference evidence="22 23" key="1">
    <citation type="submission" date="2007-10" db="EMBL/GenBank/DDBJ databases">
        <title>Complete sequence of Desulfococcus oleovorans Hxd3.</title>
        <authorList>
            <consortium name="US DOE Joint Genome Institute"/>
            <person name="Copeland A."/>
            <person name="Lucas S."/>
            <person name="Lapidus A."/>
            <person name="Barry K."/>
            <person name="Glavina del Rio T."/>
            <person name="Dalin E."/>
            <person name="Tice H."/>
            <person name="Pitluck S."/>
            <person name="Kiss H."/>
            <person name="Brettin T."/>
            <person name="Bruce D."/>
            <person name="Detter J.C."/>
            <person name="Han C."/>
            <person name="Schmutz J."/>
            <person name="Larimer F."/>
            <person name="Land M."/>
            <person name="Hauser L."/>
            <person name="Kyrpides N."/>
            <person name="Kim E."/>
            <person name="Wawrik B."/>
            <person name="Richardson P."/>
        </authorList>
    </citation>
    <scope>NUCLEOTIDE SEQUENCE [LARGE SCALE GENOMIC DNA]</scope>
    <source>
        <strain evidence="23">DSM 6200 / JCM 39069 / Hxd3</strain>
    </source>
</reference>
<evidence type="ECO:0000256" key="7">
    <source>
        <dbReference type="ARBA" id="ARBA00022692"/>
    </source>
</evidence>
<evidence type="ECO:0000256" key="6">
    <source>
        <dbReference type="ARBA" id="ARBA00022679"/>
    </source>
</evidence>
<dbReference type="AlphaFoldDB" id="A8ZXW4"/>
<evidence type="ECO:0000256" key="15">
    <source>
        <dbReference type="ARBA" id="ARBA00033270"/>
    </source>
</evidence>
<feature type="transmembrane region" description="Helical" evidence="21">
    <location>
        <begin position="116"/>
        <end position="133"/>
    </location>
</feature>
<keyword evidence="6" id="KW-0808">Transferase</keyword>
<dbReference type="GO" id="GO:0008955">
    <property type="term" value="F:peptidoglycan glycosyltransferase activity"/>
    <property type="evidence" value="ECO:0007669"/>
    <property type="project" value="UniProtKB-EC"/>
</dbReference>
<keyword evidence="11 21" id="KW-0472">Membrane</keyword>
<feature type="transmembrane region" description="Helical" evidence="21">
    <location>
        <begin position="307"/>
        <end position="332"/>
    </location>
</feature>
<dbReference type="eggNOG" id="COG0772">
    <property type="taxonomic scope" value="Bacteria"/>
</dbReference>
<dbReference type="STRING" id="96561.Dole_2788"/>
<feature type="transmembrane region" description="Helical" evidence="21">
    <location>
        <begin position="278"/>
        <end position="295"/>
    </location>
</feature>
<keyword evidence="7 21" id="KW-0812">Transmembrane</keyword>
<keyword evidence="9" id="KW-0573">Peptidoglycan synthesis</keyword>
<evidence type="ECO:0000256" key="19">
    <source>
        <dbReference type="ARBA" id="ARBA00044770"/>
    </source>
</evidence>
<dbReference type="GO" id="GO:0071555">
    <property type="term" value="P:cell wall organization"/>
    <property type="evidence" value="ECO:0007669"/>
    <property type="project" value="UniProtKB-KW"/>
</dbReference>
<feature type="transmembrane region" description="Helical" evidence="21">
    <location>
        <begin position="78"/>
        <end position="96"/>
    </location>
</feature>
<feature type="transmembrane region" description="Helical" evidence="21">
    <location>
        <begin position="12"/>
        <end position="35"/>
    </location>
</feature>